<comment type="caution">
    <text evidence="3">The sequence shown here is derived from an EMBL/GenBank/DDBJ whole genome shotgun (WGS) entry which is preliminary data.</text>
</comment>
<organism evidence="3 4">
    <name type="scientific">Nocardiopsis alba</name>
    <dbReference type="NCBI Taxonomy" id="53437"/>
    <lineage>
        <taxon>Bacteria</taxon>
        <taxon>Bacillati</taxon>
        <taxon>Actinomycetota</taxon>
        <taxon>Actinomycetes</taxon>
        <taxon>Streptosporangiales</taxon>
        <taxon>Nocardiopsidaceae</taxon>
        <taxon>Nocardiopsis</taxon>
    </lineage>
</organism>
<sequence length="347" mass="36026">MKKWIIVGAVTVLLLGLVGSGYLLLSRSGADPSDEDFIGTASDVSGEPVEVELGTVSSVLVLDAIVRAESGEKVRARQGGTVTHLWLNDGASVDKGAPVVNVSLPAEGGAVEGEDGEEDAPATREVTLYAPASGTLSGLDDVLVGDVLEPGATVATVSSGKFQAVAQVPANDLYRFYDDPGEIMLKIDKGPPAAECEFIGLGAGNDSSSEGDDETGGGEGGGSELSCRVPSDLTVFDGVQGKLSVSTGEAENVIVIPVTAVRGNSESGEVIVIGDDGSEEVREISLGLSDGNFLEVTEGLSVGEKVMDPIPLDPRFDIPEEPMDEFDEEFDEDFDEDFEDPEIAEES</sequence>
<dbReference type="Proteomes" id="UP000467124">
    <property type="component" value="Unassembled WGS sequence"/>
</dbReference>
<evidence type="ECO:0000256" key="1">
    <source>
        <dbReference type="SAM" id="MobiDB-lite"/>
    </source>
</evidence>
<dbReference type="Gene3D" id="2.40.420.20">
    <property type="match status" value="1"/>
</dbReference>
<dbReference type="GO" id="GO:0015562">
    <property type="term" value="F:efflux transmembrane transporter activity"/>
    <property type="evidence" value="ECO:0007669"/>
    <property type="project" value="TreeGrafter"/>
</dbReference>
<proteinExistence type="predicted"/>
<evidence type="ECO:0000259" key="2">
    <source>
        <dbReference type="Pfam" id="PF25967"/>
    </source>
</evidence>
<dbReference type="PANTHER" id="PTHR30469">
    <property type="entry name" value="MULTIDRUG RESISTANCE PROTEIN MDTA"/>
    <property type="match status" value="1"/>
</dbReference>
<dbReference type="Gene3D" id="2.40.50.100">
    <property type="match status" value="1"/>
</dbReference>
<dbReference type="EMBL" id="WWHY01000001">
    <property type="protein sequence ID" value="MYR32032.1"/>
    <property type="molecule type" value="Genomic_DNA"/>
</dbReference>
<feature type="region of interest" description="Disordered" evidence="1">
    <location>
        <begin position="311"/>
        <end position="347"/>
    </location>
</feature>
<dbReference type="Pfam" id="PF25967">
    <property type="entry name" value="RND-MFP_C"/>
    <property type="match status" value="1"/>
</dbReference>
<protein>
    <submittedName>
        <fullName evidence="3">Peptidase M23</fullName>
    </submittedName>
</protein>
<gene>
    <name evidence="3" type="ORF">GTW20_07030</name>
</gene>
<name>A0A7K2IPY6_9ACTN</name>
<feature type="domain" description="Multidrug resistance protein MdtA-like C-terminal permuted SH3" evidence="2">
    <location>
        <begin position="252"/>
        <end position="306"/>
    </location>
</feature>
<dbReference type="AlphaFoldDB" id="A0A7K2IPY6"/>
<feature type="compositionally biased region" description="Acidic residues" evidence="1">
    <location>
        <begin position="319"/>
        <end position="347"/>
    </location>
</feature>
<dbReference type="RefSeq" id="WP_161110575.1">
    <property type="nucleotide sequence ID" value="NZ_JBHWJG010000005.1"/>
</dbReference>
<dbReference type="InterPro" id="IPR058627">
    <property type="entry name" value="MdtA-like_C"/>
</dbReference>
<evidence type="ECO:0000313" key="4">
    <source>
        <dbReference type="Proteomes" id="UP000467124"/>
    </source>
</evidence>
<evidence type="ECO:0000313" key="3">
    <source>
        <dbReference type="EMBL" id="MYR32032.1"/>
    </source>
</evidence>
<feature type="region of interest" description="Disordered" evidence="1">
    <location>
        <begin position="201"/>
        <end position="225"/>
    </location>
</feature>
<dbReference type="GO" id="GO:1990281">
    <property type="term" value="C:efflux pump complex"/>
    <property type="evidence" value="ECO:0007669"/>
    <property type="project" value="TreeGrafter"/>
</dbReference>
<reference evidence="3 4" key="1">
    <citation type="journal article" date="2019" name="Nat. Commun.">
        <title>The antimicrobial potential of Streptomyces from insect microbiomes.</title>
        <authorList>
            <person name="Chevrette M.G."/>
            <person name="Carlson C.M."/>
            <person name="Ortega H.E."/>
            <person name="Thomas C."/>
            <person name="Ananiev G.E."/>
            <person name="Barns K.J."/>
            <person name="Book A.J."/>
            <person name="Cagnazzo J."/>
            <person name="Carlos C."/>
            <person name="Flanigan W."/>
            <person name="Grubbs K.J."/>
            <person name="Horn H.A."/>
            <person name="Hoffmann F.M."/>
            <person name="Klassen J.L."/>
            <person name="Knack J.J."/>
            <person name="Lewin G.R."/>
            <person name="McDonald B.R."/>
            <person name="Muller L."/>
            <person name="Melo W.G.P."/>
            <person name="Pinto-Tomas A.A."/>
            <person name="Schmitz A."/>
            <person name="Wendt-Pienkowski E."/>
            <person name="Wildman S."/>
            <person name="Zhao M."/>
            <person name="Zhang F."/>
            <person name="Bugni T.S."/>
            <person name="Andes D.R."/>
            <person name="Pupo M.T."/>
            <person name="Currie C.R."/>
        </authorList>
    </citation>
    <scope>NUCLEOTIDE SEQUENCE [LARGE SCALE GENOMIC DNA]</scope>
    <source>
        <strain evidence="3 4">SID5840</strain>
    </source>
</reference>
<accession>A0A7K2IPY6</accession>